<dbReference type="SUPFAM" id="SSF54373">
    <property type="entry name" value="FAD-linked reductases, C-terminal domain"/>
    <property type="match status" value="1"/>
</dbReference>
<dbReference type="OrthoDB" id="9806257at2"/>
<dbReference type="RefSeq" id="WP_097022110.1">
    <property type="nucleotide sequence ID" value="NZ_OBQJ01000002.1"/>
</dbReference>
<dbReference type="Gene3D" id="3.30.9.10">
    <property type="entry name" value="D-Amino Acid Oxidase, subunit A, domain 2"/>
    <property type="match status" value="1"/>
</dbReference>
<dbReference type="Gene3D" id="3.50.50.60">
    <property type="entry name" value="FAD/NAD(P)-binding domain"/>
    <property type="match status" value="1"/>
</dbReference>
<evidence type="ECO:0000259" key="5">
    <source>
        <dbReference type="Pfam" id="PF01266"/>
    </source>
</evidence>
<feature type="domain" description="FAD dependent oxidoreductase" evidence="5">
    <location>
        <begin position="9"/>
        <end position="360"/>
    </location>
</feature>
<dbReference type="PANTHER" id="PTHR10961:SF7">
    <property type="entry name" value="FAD DEPENDENT OXIDOREDUCTASE DOMAIN-CONTAINING PROTEIN"/>
    <property type="match status" value="1"/>
</dbReference>
<gene>
    <name evidence="6" type="ORF">SAMN05421509_102345</name>
</gene>
<dbReference type="InterPro" id="IPR045170">
    <property type="entry name" value="MTOX"/>
</dbReference>
<dbReference type="NCBIfam" id="NF008425">
    <property type="entry name" value="PRK11259.1"/>
    <property type="match status" value="1"/>
</dbReference>
<dbReference type="Proteomes" id="UP000219023">
    <property type="component" value="Unassembled WGS sequence"/>
</dbReference>
<dbReference type="InterPro" id="IPR006076">
    <property type="entry name" value="FAD-dep_OxRdtase"/>
</dbReference>
<evidence type="ECO:0000256" key="4">
    <source>
        <dbReference type="ARBA" id="ARBA00023002"/>
    </source>
</evidence>
<dbReference type="Pfam" id="PF01266">
    <property type="entry name" value="DAO"/>
    <property type="match status" value="1"/>
</dbReference>
<dbReference type="AlphaFoldDB" id="A0A285VHP3"/>
<keyword evidence="4" id="KW-0560">Oxidoreductase</keyword>
<dbReference type="SUPFAM" id="SSF51905">
    <property type="entry name" value="FAD/NAD(P)-binding domain"/>
    <property type="match status" value="1"/>
</dbReference>
<evidence type="ECO:0000313" key="7">
    <source>
        <dbReference type="Proteomes" id="UP000219023"/>
    </source>
</evidence>
<evidence type="ECO:0000256" key="1">
    <source>
        <dbReference type="ARBA" id="ARBA00001974"/>
    </source>
</evidence>
<comment type="cofactor">
    <cofactor evidence="1">
        <name>FAD</name>
        <dbReference type="ChEBI" id="CHEBI:57692"/>
    </cofactor>
</comment>
<accession>A0A285VHP3</accession>
<dbReference type="PANTHER" id="PTHR10961">
    <property type="entry name" value="PEROXISOMAL SARCOSINE OXIDASE"/>
    <property type="match status" value="1"/>
</dbReference>
<organism evidence="6 7">
    <name type="scientific">Chromohalobacter canadensis</name>
    <dbReference type="NCBI Taxonomy" id="141389"/>
    <lineage>
        <taxon>Bacteria</taxon>
        <taxon>Pseudomonadati</taxon>
        <taxon>Pseudomonadota</taxon>
        <taxon>Gammaproteobacteria</taxon>
        <taxon>Oceanospirillales</taxon>
        <taxon>Halomonadaceae</taxon>
        <taxon>Chromohalobacter</taxon>
    </lineage>
</organism>
<sequence length="380" mass="41889">MSSHESTLDILIVGAGTMGLAIANALAVEGQHRIGVLDRCAPPHREGAHHGHTRLIRVAYGEGDQYVHLARRAHTLWQTLDQKVDGGVFHRVGVANIGDPEQPFLREVANSARLHDLPLTCLSADEAMHRFPGWRLDTSQRAYFEPDAGVLLTEPIINAWRRSLETSRNVAWHDDADIVRLERNGEGFTAIARDGRHWSAERLILSAGRAVTGLGAQLGLHLPLQRVRKVFAWFDADSRYTPLCFPGFSFTGGDGDYYGFPDLEGQGFKVGRHDSGQPVANNETLAEFGTYPEDLDDLLALTRRHLPGVDALREGAVCEYIRTPDEDFLIDEAMPGLFVVCGFSGHGFKFAPAIGEALGHWLTTGERPEGLAPFTLGRFR</sequence>
<dbReference type="InterPro" id="IPR036188">
    <property type="entry name" value="FAD/NAD-bd_sf"/>
</dbReference>
<dbReference type="EMBL" id="OBQJ01000002">
    <property type="protein sequence ID" value="SOC53417.1"/>
    <property type="molecule type" value="Genomic_DNA"/>
</dbReference>
<dbReference type="GO" id="GO:0005829">
    <property type="term" value="C:cytosol"/>
    <property type="evidence" value="ECO:0007669"/>
    <property type="project" value="TreeGrafter"/>
</dbReference>
<keyword evidence="2" id="KW-0285">Flavoprotein</keyword>
<name>A0A285VHP3_9GAMM</name>
<proteinExistence type="predicted"/>
<keyword evidence="3" id="KW-0274">FAD</keyword>
<protein>
    <submittedName>
        <fullName evidence="6">Sarcosine oxidase/N-methyl-L-tryptophan oxidase</fullName>
    </submittedName>
</protein>
<evidence type="ECO:0000256" key="3">
    <source>
        <dbReference type="ARBA" id="ARBA00022827"/>
    </source>
</evidence>
<evidence type="ECO:0000256" key="2">
    <source>
        <dbReference type="ARBA" id="ARBA00022630"/>
    </source>
</evidence>
<evidence type="ECO:0000313" key="6">
    <source>
        <dbReference type="EMBL" id="SOC53417.1"/>
    </source>
</evidence>
<reference evidence="6 7" key="1">
    <citation type="submission" date="2017-08" db="EMBL/GenBank/DDBJ databases">
        <authorList>
            <person name="de Groot N.N."/>
        </authorList>
    </citation>
    <scope>NUCLEOTIDE SEQUENCE [LARGE SCALE GENOMIC DNA]</scope>
    <source>
        <strain evidence="6 7">USBA 855</strain>
    </source>
</reference>
<dbReference type="GO" id="GO:0050660">
    <property type="term" value="F:flavin adenine dinucleotide binding"/>
    <property type="evidence" value="ECO:0007669"/>
    <property type="project" value="InterPro"/>
</dbReference>
<dbReference type="GO" id="GO:0008115">
    <property type="term" value="F:sarcosine oxidase activity"/>
    <property type="evidence" value="ECO:0007669"/>
    <property type="project" value="TreeGrafter"/>
</dbReference>